<evidence type="ECO:0000256" key="4">
    <source>
        <dbReference type="ARBA" id="ARBA00022679"/>
    </source>
</evidence>
<dbReference type="OrthoDB" id="248923at2759"/>
<feature type="non-terminal residue" evidence="12">
    <location>
        <position position="506"/>
    </location>
</feature>
<keyword evidence="5" id="KW-0547">Nucleotide-binding</keyword>
<evidence type="ECO:0000259" key="11">
    <source>
        <dbReference type="PROSITE" id="PS50011"/>
    </source>
</evidence>
<comment type="similarity">
    <text evidence="1">Belongs to the protein kinase superfamily. NEK Ser/Thr protein kinase family. NIMA subfamily.</text>
</comment>
<dbReference type="FunFam" id="1.10.510.10:FF:000172">
    <property type="entry name" value="serine/threonine-protein kinase Nek1 isoform X1"/>
    <property type="match status" value="1"/>
</dbReference>
<evidence type="ECO:0000256" key="6">
    <source>
        <dbReference type="ARBA" id="ARBA00022777"/>
    </source>
</evidence>
<dbReference type="Gene3D" id="1.10.510.10">
    <property type="entry name" value="Transferase(Phosphotransferase) domain 1"/>
    <property type="match status" value="1"/>
</dbReference>
<proteinExistence type="inferred from homology"/>
<evidence type="ECO:0000256" key="2">
    <source>
        <dbReference type="ARBA" id="ARBA00012513"/>
    </source>
</evidence>
<dbReference type="GO" id="GO:0004674">
    <property type="term" value="F:protein serine/threonine kinase activity"/>
    <property type="evidence" value="ECO:0007669"/>
    <property type="project" value="UniProtKB-KW"/>
</dbReference>
<comment type="catalytic activity">
    <reaction evidence="9">
        <text>L-seryl-[protein] + ATP = O-phospho-L-seryl-[protein] + ADP + H(+)</text>
        <dbReference type="Rhea" id="RHEA:17989"/>
        <dbReference type="Rhea" id="RHEA-COMP:9863"/>
        <dbReference type="Rhea" id="RHEA-COMP:11604"/>
        <dbReference type="ChEBI" id="CHEBI:15378"/>
        <dbReference type="ChEBI" id="CHEBI:29999"/>
        <dbReference type="ChEBI" id="CHEBI:30616"/>
        <dbReference type="ChEBI" id="CHEBI:83421"/>
        <dbReference type="ChEBI" id="CHEBI:456216"/>
        <dbReference type="EC" id="2.7.11.1"/>
    </reaction>
</comment>
<dbReference type="EC" id="2.7.11.1" evidence="2"/>
<comment type="catalytic activity">
    <reaction evidence="8">
        <text>L-threonyl-[protein] + ATP = O-phospho-L-threonyl-[protein] + ADP + H(+)</text>
        <dbReference type="Rhea" id="RHEA:46608"/>
        <dbReference type="Rhea" id="RHEA-COMP:11060"/>
        <dbReference type="Rhea" id="RHEA-COMP:11605"/>
        <dbReference type="ChEBI" id="CHEBI:15378"/>
        <dbReference type="ChEBI" id="CHEBI:30013"/>
        <dbReference type="ChEBI" id="CHEBI:30616"/>
        <dbReference type="ChEBI" id="CHEBI:61977"/>
        <dbReference type="ChEBI" id="CHEBI:456216"/>
        <dbReference type="EC" id="2.7.11.1"/>
    </reaction>
</comment>
<keyword evidence="3" id="KW-0723">Serine/threonine-protein kinase</keyword>
<dbReference type="PANTHER" id="PTHR44899:SF1">
    <property type="entry name" value="SERINE_THREONINE-PROTEIN KINASE NEK5"/>
    <property type="match status" value="1"/>
</dbReference>
<keyword evidence="13" id="KW-1185">Reference proteome</keyword>
<evidence type="ECO:0000256" key="10">
    <source>
        <dbReference type="SAM" id="MobiDB-lite"/>
    </source>
</evidence>
<dbReference type="Proteomes" id="UP000242450">
    <property type="component" value="Chromosome 30"/>
</dbReference>
<sequence>MEYCDGGDLMKRIRRQRGVLFSEDQILSWFVQISLGLKHIHDRKVLHRDIKTQNIFLSKNGMVAKLGDFGIARVLNNTMELARTCVGTPYYLSPEICQNKPYNNKTDIWSLGCVLYELCTLRHPANNLQQLVLKICQAHVPPISPRFSRDLQFLISQLFEVSPRDRPSINSILKRPFLENLIAKYLTPEVIYEEFSHPLLHKARPSASQPAGKVAPDSKIQKVRFQEKCLPRSRITVPNKRKDVLHRNECRPPAGAQTPISGLRPSSAEPNYNQRQKLRSDGEGPRFWELQFRRNEMKEQEDSKMSWKTYLVKKSDLPIPHEAPEEEAYVQFQDIERDLKQIKPQNIKGGKSSEQKHKAQRGVKFEINLDECISDENTLQEEEAVDMLNETLTSEDGMKFLEHKCMKAQEDYTDKAFENLCCPEAEITAPETHPPLCSALLPGQFHLPPQLPLLHQQLHTHLSFSGSPGWLQGQVPLSSQTQCVYDQSSEPFLPRESLFWAMSSPD</sequence>
<dbReference type="InterPro" id="IPR011009">
    <property type="entry name" value="Kinase-like_dom_sf"/>
</dbReference>
<keyword evidence="4" id="KW-0808">Transferase</keyword>
<evidence type="ECO:0000313" key="12">
    <source>
        <dbReference type="EMBL" id="OWK00638.1"/>
    </source>
</evidence>
<keyword evidence="7" id="KW-0067">ATP-binding</keyword>
<evidence type="ECO:0000256" key="3">
    <source>
        <dbReference type="ARBA" id="ARBA00022527"/>
    </source>
</evidence>
<feature type="region of interest" description="Disordered" evidence="10">
    <location>
        <begin position="246"/>
        <end position="284"/>
    </location>
</feature>
<feature type="domain" description="Protein kinase" evidence="11">
    <location>
        <begin position="1"/>
        <end position="178"/>
    </location>
</feature>
<dbReference type="SMART" id="SM00220">
    <property type="entry name" value="S_TKc"/>
    <property type="match status" value="1"/>
</dbReference>
<dbReference type="PANTHER" id="PTHR44899">
    <property type="entry name" value="CAMK FAMILY PROTEIN KINASE"/>
    <property type="match status" value="1"/>
</dbReference>
<evidence type="ECO:0000256" key="8">
    <source>
        <dbReference type="ARBA" id="ARBA00047899"/>
    </source>
</evidence>
<protein>
    <recommendedName>
        <fullName evidence="2">non-specific serine/threonine protein kinase</fullName>
        <ecNumber evidence="2">2.7.11.1</ecNumber>
    </recommendedName>
</protein>
<dbReference type="InterPro" id="IPR051131">
    <property type="entry name" value="NEK_Ser/Thr_kinase_NIMA"/>
</dbReference>
<dbReference type="Pfam" id="PF00069">
    <property type="entry name" value="Pkinase"/>
    <property type="match status" value="1"/>
</dbReference>
<dbReference type="EMBL" id="MKHE01000030">
    <property type="protein sequence ID" value="OWK00638.1"/>
    <property type="molecule type" value="Genomic_DNA"/>
</dbReference>
<evidence type="ECO:0000256" key="9">
    <source>
        <dbReference type="ARBA" id="ARBA00048679"/>
    </source>
</evidence>
<organism evidence="12 13">
    <name type="scientific">Cervus elaphus hippelaphus</name>
    <name type="common">European red deer</name>
    <dbReference type="NCBI Taxonomy" id="46360"/>
    <lineage>
        <taxon>Eukaryota</taxon>
        <taxon>Metazoa</taxon>
        <taxon>Chordata</taxon>
        <taxon>Craniata</taxon>
        <taxon>Vertebrata</taxon>
        <taxon>Euteleostomi</taxon>
        <taxon>Mammalia</taxon>
        <taxon>Eutheria</taxon>
        <taxon>Laurasiatheria</taxon>
        <taxon>Artiodactyla</taxon>
        <taxon>Ruminantia</taxon>
        <taxon>Pecora</taxon>
        <taxon>Cervidae</taxon>
        <taxon>Cervinae</taxon>
        <taxon>Cervus</taxon>
    </lineage>
</organism>
<evidence type="ECO:0000256" key="7">
    <source>
        <dbReference type="ARBA" id="ARBA00022840"/>
    </source>
</evidence>
<evidence type="ECO:0000256" key="1">
    <source>
        <dbReference type="ARBA" id="ARBA00010886"/>
    </source>
</evidence>
<dbReference type="PROSITE" id="PS00108">
    <property type="entry name" value="PROTEIN_KINASE_ST"/>
    <property type="match status" value="1"/>
</dbReference>
<keyword evidence="6" id="KW-0418">Kinase</keyword>
<dbReference type="InterPro" id="IPR000719">
    <property type="entry name" value="Prot_kinase_dom"/>
</dbReference>
<dbReference type="PROSITE" id="PS50011">
    <property type="entry name" value="PROTEIN_KINASE_DOM"/>
    <property type="match status" value="1"/>
</dbReference>
<dbReference type="AlphaFoldDB" id="A0A212C3Q3"/>
<reference evidence="12 13" key="1">
    <citation type="journal article" date="2018" name="Mol. Genet. Genomics">
        <title>The red deer Cervus elaphus genome CerEla1.0: sequencing, annotating, genes, and chromosomes.</title>
        <authorList>
            <person name="Bana N.A."/>
            <person name="Nyiri A."/>
            <person name="Nagy J."/>
            <person name="Frank K."/>
            <person name="Nagy T."/>
            <person name="Steger V."/>
            <person name="Schiller M."/>
            <person name="Lakatos P."/>
            <person name="Sugar L."/>
            <person name="Horn P."/>
            <person name="Barta E."/>
            <person name="Orosz L."/>
        </authorList>
    </citation>
    <scope>NUCLEOTIDE SEQUENCE [LARGE SCALE GENOMIC DNA]</scope>
    <source>
        <strain evidence="12">Hungarian</strain>
    </source>
</reference>
<dbReference type="GO" id="GO:0005524">
    <property type="term" value="F:ATP binding"/>
    <property type="evidence" value="ECO:0007669"/>
    <property type="project" value="UniProtKB-KW"/>
</dbReference>
<dbReference type="InterPro" id="IPR008271">
    <property type="entry name" value="Ser/Thr_kinase_AS"/>
</dbReference>
<dbReference type="SUPFAM" id="SSF56112">
    <property type="entry name" value="Protein kinase-like (PK-like)"/>
    <property type="match status" value="1"/>
</dbReference>
<accession>A0A212C3Q3</accession>
<gene>
    <name evidence="12" type="ORF">Celaphus_00016556</name>
</gene>
<comment type="caution">
    <text evidence="12">The sequence shown here is derived from an EMBL/GenBank/DDBJ whole genome shotgun (WGS) entry which is preliminary data.</text>
</comment>
<evidence type="ECO:0000313" key="13">
    <source>
        <dbReference type="Proteomes" id="UP000242450"/>
    </source>
</evidence>
<name>A0A212C3Q3_CEREH</name>
<evidence type="ECO:0000256" key="5">
    <source>
        <dbReference type="ARBA" id="ARBA00022741"/>
    </source>
</evidence>